<evidence type="ECO:0000256" key="4">
    <source>
        <dbReference type="RuleBase" id="RU003357"/>
    </source>
</evidence>
<evidence type="ECO:0000256" key="5">
    <source>
        <dbReference type="SAM" id="SignalP"/>
    </source>
</evidence>
<dbReference type="PANTHER" id="PTHR40980:SF3">
    <property type="entry name" value="TONB-DEPENDENT RECEPTOR-LIKE BETA-BARREL DOMAIN-CONTAINING PROTEIN"/>
    <property type="match status" value="1"/>
</dbReference>
<dbReference type="Pfam" id="PF07715">
    <property type="entry name" value="Plug"/>
    <property type="match status" value="1"/>
</dbReference>
<accession>A0A8J3A4H2</accession>
<sequence>MKINEMLLGASVIALSMAGTMLPSVAWAQADESNASAQEESEDDGDTIVITGRRQALQSADERKKNAGAILDAVVADDAGKLPDNSITEVLQRVSGVSIVRFAALGDPDHFSVEGSGIQVRGLSGVASRLNGREIFSANSGRSLLWGDVTPELMSAVDVYKSTSADMIEGGTGGTVDLRTKLPFDYDYGMNFAGSGELSYGDLAKETDYSASGLISGKWDTDIGDIGFLIDGAYSQFSSNSDFFRMETYYRTRLNNSDYFIPGGYDYGEQDFQRKREGIYAAGQWAPNDELLFTGIFFQSRYQNESHEYGSFVTSQTLAVDPSTSTFDDQGGLLQSDAVFQRDTATFAPSGATITSGGNMGVALSDSKTQDMSLAFDWSPANSRWQVQGAYQRIVSTADADSVSIFRDVQFPTSFGLDLTGDLPQVSLPANFQESLDDPANYVWSASMPHGENNRGTLDAFNIDASVLIGDGFFRSAKFGARWSDRSERDFNNGYAWSALGRGWNGDPQMTFANAAPGDVSQHLFEDFFRGDATLPGELLFPSLDLARRFASDPSYRDVLHSSPPDNFCGAPFASDLWFNCSPSGPAPSTGYGGADYRQPGFVLPQDRTDYSTKQVAGYGLVRFGHNLDNGAEIEGNAGLRVVEVENTSEGFFQQFSTTFVRDGQTYTLADRSENRVDGAKFTKYLPSVNVSYWPTEEIVFRGAYNITMDNASFNALRASGDLGVATTTNPNSTPSNNLPGVFTNYTTTSGNPRLEPTTSNNFDFSAEWYPRAGTTFHLAAFYKDLENLPIYSATQQPVTVYFDDGTSEEAFATATDVRNAEENAKVRGVEVGGRIFFDNAPGLWSGFGVEANYTYIDSENPGDLYRDIDGVTRNDAPLQGLSEHNYNATLLYEREPFSARIAYSWRSKYLQSTNANGTNVTYTYFSEPGVSTSIATALPVYGDAYGTLDAGVQYRVNDNVSLFLQGTNLTNSTEETLMGGYPDGKLYTRSWFQSDRRVNAGVNLSF</sequence>
<feature type="chain" id="PRO_5035210272" evidence="5">
    <location>
        <begin position="29"/>
        <end position="1007"/>
    </location>
</feature>
<dbReference type="Proteomes" id="UP000818603">
    <property type="component" value="Unassembled WGS sequence"/>
</dbReference>
<dbReference type="InterPro" id="IPR036942">
    <property type="entry name" value="Beta-barrel_TonB_sf"/>
</dbReference>
<comment type="subcellular location">
    <subcellularLocation>
        <location evidence="1 4">Cell outer membrane</location>
    </subcellularLocation>
</comment>
<dbReference type="EMBL" id="VCJR02000007">
    <property type="protein sequence ID" value="NHK29656.1"/>
    <property type="molecule type" value="Genomic_DNA"/>
</dbReference>
<dbReference type="InterPro" id="IPR012910">
    <property type="entry name" value="Plug_dom"/>
</dbReference>
<dbReference type="Pfam" id="PF00593">
    <property type="entry name" value="TonB_dep_Rec_b-barrel"/>
    <property type="match status" value="1"/>
</dbReference>
<keyword evidence="8" id="KW-0675">Receptor</keyword>
<evidence type="ECO:0000256" key="3">
    <source>
        <dbReference type="ARBA" id="ARBA00023237"/>
    </source>
</evidence>
<name>A0A8J3A4H2_9PROT</name>
<keyword evidence="2 4" id="KW-0472">Membrane</keyword>
<proteinExistence type="inferred from homology"/>
<dbReference type="PANTHER" id="PTHR40980">
    <property type="entry name" value="PLUG DOMAIN-CONTAINING PROTEIN"/>
    <property type="match status" value="1"/>
</dbReference>
<evidence type="ECO:0000256" key="2">
    <source>
        <dbReference type="ARBA" id="ARBA00023136"/>
    </source>
</evidence>
<dbReference type="NCBIfam" id="TIGR01782">
    <property type="entry name" value="TonB-Xanth-Caul"/>
    <property type="match status" value="1"/>
</dbReference>
<organism evidence="8 10">
    <name type="scientific">Aquisalinus luteolus</name>
    <dbReference type="NCBI Taxonomy" id="1566827"/>
    <lineage>
        <taxon>Bacteria</taxon>
        <taxon>Pseudomonadati</taxon>
        <taxon>Pseudomonadota</taxon>
        <taxon>Alphaproteobacteria</taxon>
        <taxon>Parvularculales</taxon>
        <taxon>Parvularculaceae</taxon>
        <taxon>Aquisalinus</taxon>
    </lineage>
</organism>
<dbReference type="GO" id="GO:0009279">
    <property type="term" value="C:cell outer membrane"/>
    <property type="evidence" value="ECO:0007669"/>
    <property type="project" value="UniProtKB-SubCell"/>
</dbReference>
<dbReference type="InterPro" id="IPR000531">
    <property type="entry name" value="Beta-barrel_TonB"/>
</dbReference>
<comment type="similarity">
    <text evidence="4">Belongs to the TonB-dependent receptor family.</text>
</comment>
<dbReference type="EMBL" id="BMGZ01000006">
    <property type="protein sequence ID" value="GGI02196.1"/>
    <property type="molecule type" value="Genomic_DNA"/>
</dbReference>
<reference evidence="8" key="3">
    <citation type="submission" date="2020-09" db="EMBL/GenBank/DDBJ databases">
        <authorList>
            <person name="Sun Q."/>
            <person name="Zhou Y."/>
        </authorList>
    </citation>
    <scope>NUCLEOTIDE SEQUENCE</scope>
    <source>
        <strain evidence="8">CGMCC 1.14984</strain>
    </source>
</reference>
<dbReference type="Proteomes" id="UP000621856">
    <property type="component" value="Unassembled WGS sequence"/>
</dbReference>
<reference evidence="8" key="1">
    <citation type="journal article" date="2014" name="Int. J. Syst. Evol. Microbiol.">
        <title>Complete genome sequence of Corynebacterium casei LMG S-19264T (=DSM 44701T), isolated from a smear-ripened cheese.</title>
        <authorList>
            <consortium name="US DOE Joint Genome Institute (JGI-PGF)"/>
            <person name="Walter F."/>
            <person name="Albersmeier A."/>
            <person name="Kalinowski J."/>
            <person name="Ruckert C."/>
        </authorList>
    </citation>
    <scope>NUCLEOTIDE SEQUENCE</scope>
    <source>
        <strain evidence="8">CGMCC 1.14984</strain>
    </source>
</reference>
<dbReference type="RefSeq" id="WP_155142929.1">
    <property type="nucleotide sequence ID" value="NZ_BMGZ01000006.1"/>
</dbReference>
<feature type="domain" description="TonB-dependent receptor-like beta-barrel" evidence="6">
    <location>
        <begin position="459"/>
        <end position="970"/>
    </location>
</feature>
<comment type="caution">
    <text evidence="8">The sequence shown here is derived from an EMBL/GenBank/DDBJ whole genome shotgun (WGS) entry which is preliminary data.</text>
</comment>
<feature type="signal peptide" evidence="5">
    <location>
        <begin position="1"/>
        <end position="28"/>
    </location>
</feature>
<evidence type="ECO:0000313" key="11">
    <source>
        <dbReference type="Proteomes" id="UP000818603"/>
    </source>
</evidence>
<keyword evidence="4" id="KW-0798">TonB box</keyword>
<dbReference type="SUPFAM" id="SSF56935">
    <property type="entry name" value="Porins"/>
    <property type="match status" value="1"/>
</dbReference>
<dbReference type="AlphaFoldDB" id="A0A8J3A4H2"/>
<evidence type="ECO:0000313" key="10">
    <source>
        <dbReference type="Proteomes" id="UP000621856"/>
    </source>
</evidence>
<reference evidence="9 11" key="2">
    <citation type="submission" date="2020-02" db="EMBL/GenBank/DDBJ databases">
        <title>Genome sequence of Parvularcula flava strain NH6-79.</title>
        <authorList>
            <person name="Abdul Karim M.H."/>
            <person name="Lam M.Q."/>
            <person name="Chen S.J."/>
            <person name="Yahya A."/>
            <person name="Shahir S."/>
            <person name="Shamsir M.S."/>
            <person name="Chong C.S."/>
        </authorList>
    </citation>
    <scope>NUCLEOTIDE SEQUENCE [LARGE SCALE GENOMIC DNA]</scope>
    <source>
        <strain evidence="9 11">NH6-79</strain>
    </source>
</reference>
<dbReference type="Gene3D" id="2.40.170.20">
    <property type="entry name" value="TonB-dependent receptor, beta-barrel domain"/>
    <property type="match status" value="1"/>
</dbReference>
<evidence type="ECO:0000256" key="1">
    <source>
        <dbReference type="ARBA" id="ARBA00004442"/>
    </source>
</evidence>
<dbReference type="Gene3D" id="2.170.130.10">
    <property type="entry name" value="TonB-dependent receptor, plug domain"/>
    <property type="match status" value="1"/>
</dbReference>
<gene>
    <name evidence="8" type="primary">fhuA</name>
    <name evidence="9" type="ORF">FF098_017250</name>
    <name evidence="8" type="ORF">GCM10011355_34630</name>
</gene>
<keyword evidence="3" id="KW-0998">Cell outer membrane</keyword>
<evidence type="ECO:0000313" key="8">
    <source>
        <dbReference type="EMBL" id="GGI02196.1"/>
    </source>
</evidence>
<evidence type="ECO:0000259" key="7">
    <source>
        <dbReference type="Pfam" id="PF07715"/>
    </source>
</evidence>
<dbReference type="InterPro" id="IPR010104">
    <property type="entry name" value="TonB_rcpt_bac"/>
</dbReference>
<keyword evidence="5" id="KW-0732">Signal</keyword>
<keyword evidence="11" id="KW-1185">Reference proteome</keyword>
<feature type="domain" description="TonB-dependent receptor plug" evidence="7">
    <location>
        <begin position="65"/>
        <end position="175"/>
    </location>
</feature>
<evidence type="ECO:0000313" key="9">
    <source>
        <dbReference type="EMBL" id="NHK29656.1"/>
    </source>
</evidence>
<dbReference type="InterPro" id="IPR037066">
    <property type="entry name" value="Plug_dom_sf"/>
</dbReference>
<evidence type="ECO:0000259" key="6">
    <source>
        <dbReference type="Pfam" id="PF00593"/>
    </source>
</evidence>
<protein>
    <submittedName>
        <fullName evidence="8">TonB-dependent receptor</fullName>
    </submittedName>
</protein>